<keyword evidence="2" id="KW-0732">Signal</keyword>
<reference evidence="3" key="1">
    <citation type="submission" date="2021-01" db="EMBL/GenBank/DDBJ databases">
        <authorList>
            <person name="Corre E."/>
            <person name="Pelletier E."/>
            <person name="Niang G."/>
            <person name="Scheremetjew M."/>
            <person name="Finn R."/>
            <person name="Kale V."/>
            <person name="Holt S."/>
            <person name="Cochrane G."/>
            <person name="Meng A."/>
            <person name="Brown T."/>
            <person name="Cohen L."/>
        </authorList>
    </citation>
    <scope>NUCLEOTIDE SEQUENCE</scope>
    <source>
        <strain evidence="3">MM31A-1</strain>
    </source>
</reference>
<sequence>MRSSHRIICSMAVLSSVFVAASAFMGSILQVSRAGSLTGNLQLQSGIRKRRIPASSSIIYKHDLNHNRNERRRMASSNEDGNDSGQSKSTQERSRGIIFAVTVALGANAPFLYVMANPPSAEEREAMLMDFCTGDVCALLGGGSGYGGGDQGEAFIGTELAEGMPTVEEFESMARVAAELAIGAVGMVTGELNL</sequence>
<evidence type="ECO:0000256" key="2">
    <source>
        <dbReference type="SAM" id="SignalP"/>
    </source>
</evidence>
<proteinExistence type="predicted"/>
<gene>
    <name evidence="3" type="ORF">CDEB00056_LOCUS2319</name>
</gene>
<feature type="chain" id="PRO_5031454866" evidence="2">
    <location>
        <begin position="24"/>
        <end position="194"/>
    </location>
</feature>
<evidence type="ECO:0000256" key="1">
    <source>
        <dbReference type="SAM" id="MobiDB-lite"/>
    </source>
</evidence>
<name>A0A7S3PWH4_9STRA</name>
<accession>A0A7S3PWH4</accession>
<dbReference type="AlphaFoldDB" id="A0A7S3PWH4"/>
<protein>
    <submittedName>
        <fullName evidence="3">Uncharacterized protein</fullName>
    </submittedName>
</protein>
<feature type="signal peptide" evidence="2">
    <location>
        <begin position="1"/>
        <end position="23"/>
    </location>
</feature>
<feature type="compositionally biased region" description="Polar residues" evidence="1">
    <location>
        <begin position="75"/>
        <end position="89"/>
    </location>
</feature>
<dbReference type="EMBL" id="HBIO01003388">
    <property type="protein sequence ID" value="CAE0457478.1"/>
    <property type="molecule type" value="Transcribed_RNA"/>
</dbReference>
<evidence type="ECO:0000313" key="3">
    <source>
        <dbReference type="EMBL" id="CAE0457478.1"/>
    </source>
</evidence>
<organism evidence="3">
    <name type="scientific">Chaetoceros debilis</name>
    <dbReference type="NCBI Taxonomy" id="122233"/>
    <lineage>
        <taxon>Eukaryota</taxon>
        <taxon>Sar</taxon>
        <taxon>Stramenopiles</taxon>
        <taxon>Ochrophyta</taxon>
        <taxon>Bacillariophyta</taxon>
        <taxon>Coscinodiscophyceae</taxon>
        <taxon>Chaetocerotophycidae</taxon>
        <taxon>Chaetocerotales</taxon>
        <taxon>Chaetocerotaceae</taxon>
        <taxon>Chaetoceros</taxon>
    </lineage>
</organism>
<feature type="region of interest" description="Disordered" evidence="1">
    <location>
        <begin position="68"/>
        <end position="92"/>
    </location>
</feature>